<protein>
    <submittedName>
        <fullName evidence="2">DUF599 family protein</fullName>
    </submittedName>
</protein>
<gene>
    <name evidence="2" type="ORF">DV711_04555</name>
</gene>
<keyword evidence="3" id="KW-1185">Reference proteome</keyword>
<comment type="caution">
    <text evidence="2">The sequence shown here is derived from an EMBL/GenBank/DDBJ whole genome shotgun (WGS) entry which is preliminary data.</text>
</comment>
<dbReference type="Proteomes" id="UP000253769">
    <property type="component" value="Unassembled WGS sequence"/>
</dbReference>
<dbReference type="PANTHER" id="PTHR31881:SF6">
    <property type="entry name" value="OS09G0494600 PROTEIN"/>
    <property type="match status" value="1"/>
</dbReference>
<evidence type="ECO:0000256" key="1">
    <source>
        <dbReference type="SAM" id="Phobius"/>
    </source>
</evidence>
<evidence type="ECO:0000313" key="3">
    <source>
        <dbReference type="Proteomes" id="UP000253769"/>
    </source>
</evidence>
<dbReference type="Pfam" id="PF04654">
    <property type="entry name" value="DUF599"/>
    <property type="match status" value="1"/>
</dbReference>
<proteinExistence type="predicted"/>
<dbReference type="AlphaFoldDB" id="A0A369WUJ4"/>
<feature type="transmembrane region" description="Helical" evidence="1">
    <location>
        <begin position="187"/>
        <end position="215"/>
    </location>
</feature>
<evidence type="ECO:0000313" key="2">
    <source>
        <dbReference type="EMBL" id="RDE25332.1"/>
    </source>
</evidence>
<name>A0A369WUJ4_9GAMM</name>
<dbReference type="PANTHER" id="PTHR31881">
    <property type="match status" value="1"/>
</dbReference>
<reference evidence="2 3" key="1">
    <citation type="submission" date="2018-07" db="EMBL/GenBank/DDBJ databases">
        <title>Motiliproteus coralliicola sp. nov., a bacterium isolated from Coral.</title>
        <authorList>
            <person name="Wang G."/>
        </authorList>
    </citation>
    <scope>NUCLEOTIDE SEQUENCE [LARGE SCALE GENOMIC DNA]</scope>
    <source>
        <strain evidence="2 3">C34</strain>
    </source>
</reference>
<feature type="transmembrane region" description="Helical" evidence="1">
    <location>
        <begin position="119"/>
        <end position="137"/>
    </location>
</feature>
<organism evidence="2 3">
    <name type="scientific">Motiliproteus coralliicola</name>
    <dbReference type="NCBI Taxonomy" id="2283196"/>
    <lineage>
        <taxon>Bacteria</taxon>
        <taxon>Pseudomonadati</taxon>
        <taxon>Pseudomonadota</taxon>
        <taxon>Gammaproteobacteria</taxon>
        <taxon>Oceanospirillales</taxon>
        <taxon>Oceanospirillaceae</taxon>
        <taxon>Motiliproteus</taxon>
    </lineage>
</organism>
<dbReference type="OrthoDB" id="8524743at2"/>
<keyword evidence="1" id="KW-1133">Transmembrane helix</keyword>
<sequence length="233" mass="26616">MTFIADNWTNLLAIAWFLACFKGYNNYTHKKARNSYCLAHLMHQYRLAWMNNLLSRDNRIPDTAVIANLERSVSFFASSTMLILAGLMTVLGSTEKAIDIVRDIPLATEATKGEWELKLLLLIGLFVYAFFKFTWSLRQYGFTSVMMGAAPNPQDEPSEQEVKAHSNRLAAMSSMAAHNFNLGLRTYYFSMAVLGWFINSWLFMVLTAGVVFVLYRREFKSSTLRQLVISKTD</sequence>
<feature type="transmembrane region" description="Helical" evidence="1">
    <location>
        <begin position="73"/>
        <end position="92"/>
    </location>
</feature>
<accession>A0A369WUJ4</accession>
<dbReference type="EMBL" id="QQOH01000001">
    <property type="protein sequence ID" value="RDE25332.1"/>
    <property type="molecule type" value="Genomic_DNA"/>
</dbReference>
<keyword evidence="1" id="KW-0472">Membrane</keyword>
<dbReference type="InterPro" id="IPR006747">
    <property type="entry name" value="DUF599"/>
</dbReference>
<keyword evidence="1" id="KW-0812">Transmembrane</keyword>